<dbReference type="OrthoDB" id="524326at2759"/>
<proteinExistence type="predicted"/>
<dbReference type="InterPro" id="IPR015940">
    <property type="entry name" value="UBA"/>
</dbReference>
<keyword evidence="4" id="KW-1185">Reference proteome</keyword>
<evidence type="ECO:0000313" key="4">
    <source>
        <dbReference type="Proteomes" id="UP001149813"/>
    </source>
</evidence>
<feature type="non-terminal residue" evidence="3">
    <location>
        <position position="1"/>
    </location>
</feature>
<evidence type="ECO:0000259" key="2">
    <source>
        <dbReference type="PROSITE" id="PS50030"/>
    </source>
</evidence>
<gene>
    <name evidence="3" type="ORF">LPJ53_006635</name>
</gene>
<dbReference type="AlphaFoldDB" id="A0A9W7XU57"/>
<dbReference type="CDD" id="cd14270">
    <property type="entry name" value="UBA"/>
    <property type="match status" value="1"/>
</dbReference>
<reference evidence="3" key="1">
    <citation type="submission" date="2022-07" db="EMBL/GenBank/DDBJ databases">
        <title>Phylogenomic reconstructions and comparative analyses of Kickxellomycotina fungi.</title>
        <authorList>
            <person name="Reynolds N.K."/>
            <person name="Stajich J.E."/>
            <person name="Barry K."/>
            <person name="Grigoriev I.V."/>
            <person name="Crous P."/>
            <person name="Smith M.E."/>
        </authorList>
    </citation>
    <scope>NUCLEOTIDE SEQUENCE</scope>
    <source>
        <strain evidence="3">NBRC 32514</strain>
    </source>
</reference>
<dbReference type="InterPro" id="IPR009060">
    <property type="entry name" value="UBA-like_sf"/>
</dbReference>
<dbReference type="EMBL" id="JANBOJ010001162">
    <property type="protein sequence ID" value="KAJ1718185.1"/>
    <property type="molecule type" value="Genomic_DNA"/>
</dbReference>
<accession>A0A9W7XU57</accession>
<dbReference type="SUPFAM" id="SSF46934">
    <property type="entry name" value="UBA-like"/>
    <property type="match status" value="1"/>
</dbReference>
<protein>
    <recommendedName>
        <fullName evidence="2">UBA domain-containing protein</fullName>
    </recommendedName>
</protein>
<organism evidence="3 4">
    <name type="scientific">Coemansia erecta</name>
    <dbReference type="NCBI Taxonomy" id="147472"/>
    <lineage>
        <taxon>Eukaryota</taxon>
        <taxon>Fungi</taxon>
        <taxon>Fungi incertae sedis</taxon>
        <taxon>Zoopagomycota</taxon>
        <taxon>Kickxellomycotina</taxon>
        <taxon>Kickxellomycetes</taxon>
        <taxon>Kickxellales</taxon>
        <taxon>Kickxellaceae</taxon>
        <taxon>Coemansia</taxon>
    </lineage>
</organism>
<feature type="domain" description="UBA" evidence="2">
    <location>
        <begin position="45"/>
        <end position="89"/>
    </location>
</feature>
<sequence length="92" mass="10091">PAPALPARNQPQQQDGSVPPAIPPKPYMAFSEFDYASDDHSALGSSSQTGHVEQLNTLLSMGFSRPQAIHALEMYDYDVNKASNYLIDKAFH</sequence>
<feature type="region of interest" description="Disordered" evidence="1">
    <location>
        <begin position="1"/>
        <end position="23"/>
    </location>
</feature>
<evidence type="ECO:0000313" key="3">
    <source>
        <dbReference type="EMBL" id="KAJ1718185.1"/>
    </source>
</evidence>
<dbReference type="SMART" id="SM00165">
    <property type="entry name" value="UBA"/>
    <property type="match status" value="1"/>
</dbReference>
<dbReference type="Pfam" id="PF00627">
    <property type="entry name" value="UBA"/>
    <property type="match status" value="1"/>
</dbReference>
<dbReference type="Gene3D" id="1.10.8.10">
    <property type="entry name" value="DNA helicase RuvA subunit, C-terminal domain"/>
    <property type="match status" value="1"/>
</dbReference>
<dbReference type="Proteomes" id="UP001149813">
    <property type="component" value="Unassembled WGS sequence"/>
</dbReference>
<name>A0A9W7XU57_9FUNG</name>
<comment type="caution">
    <text evidence="3">The sequence shown here is derived from an EMBL/GenBank/DDBJ whole genome shotgun (WGS) entry which is preliminary data.</text>
</comment>
<evidence type="ECO:0000256" key="1">
    <source>
        <dbReference type="SAM" id="MobiDB-lite"/>
    </source>
</evidence>
<dbReference type="PROSITE" id="PS50030">
    <property type="entry name" value="UBA"/>
    <property type="match status" value="1"/>
</dbReference>